<gene>
    <name evidence="2" type="ORF">E7101_08510</name>
</gene>
<name>A0A9D5S7M8_XYLRU</name>
<organism evidence="2 3">
    <name type="scientific">Xylanibacter ruminicola</name>
    <name type="common">Prevotella ruminicola</name>
    <dbReference type="NCBI Taxonomy" id="839"/>
    <lineage>
        <taxon>Bacteria</taxon>
        <taxon>Pseudomonadati</taxon>
        <taxon>Bacteroidota</taxon>
        <taxon>Bacteroidia</taxon>
        <taxon>Bacteroidales</taxon>
        <taxon>Prevotellaceae</taxon>
        <taxon>Xylanibacter</taxon>
    </lineage>
</organism>
<keyword evidence="1" id="KW-1133">Transmembrane helix</keyword>
<feature type="transmembrane region" description="Helical" evidence="1">
    <location>
        <begin position="187"/>
        <end position="212"/>
    </location>
</feature>
<feature type="transmembrane region" description="Helical" evidence="1">
    <location>
        <begin position="79"/>
        <end position="98"/>
    </location>
</feature>
<keyword evidence="1" id="KW-0812">Transmembrane</keyword>
<feature type="transmembrane region" description="Helical" evidence="1">
    <location>
        <begin position="20"/>
        <end position="37"/>
    </location>
</feature>
<feature type="transmembrane region" description="Helical" evidence="1">
    <location>
        <begin position="250"/>
        <end position="269"/>
    </location>
</feature>
<evidence type="ECO:0000313" key="3">
    <source>
        <dbReference type="Proteomes" id="UP000806522"/>
    </source>
</evidence>
<dbReference type="EMBL" id="SUYC01000008">
    <property type="protein sequence ID" value="MBE6270978.1"/>
    <property type="molecule type" value="Genomic_DNA"/>
</dbReference>
<sequence length="344" mass="39639">MIPYFVFALLLLLFSNNNKFWHMMLVIFVFSVIRYDVGWDYMNYYNIAKNPESDMDFMRFSFFWKGIILFANSCKYPELAIIIPSILIYLFTFAGIYLSRKGDEEKITYSLLVYTLWPYFYLSTFSTIRQGLAIAICLLIYPLLKRRKILWAILLFVFNIAVHPSSVVSLIMFPLILRNYHISMKGVFISIGVGVFVLTIASVLLSFVGMYMNYLQGGADFGKGLAVLLIMIGIALLWCMYIAQKQNVDIEYIGIVIISLFIEAAIYLLGLPSVMARVLSYFSILMIFVLFDAVCLIDYRLSRLVVIAMSLLFFWYLNHTTLADEGSSGYVPYKTIFVNDESKL</sequence>
<accession>A0A9D5S7M8</accession>
<reference evidence="2" key="1">
    <citation type="submission" date="2019-04" db="EMBL/GenBank/DDBJ databases">
        <title>Evolution of Biomass-Degrading Anaerobic Consortia Revealed by Metagenomics.</title>
        <authorList>
            <person name="Peng X."/>
        </authorList>
    </citation>
    <scope>NUCLEOTIDE SEQUENCE</scope>
    <source>
        <strain evidence="2">SIG140</strain>
    </source>
</reference>
<dbReference type="Pfam" id="PF14897">
    <property type="entry name" value="EpsG"/>
    <property type="match status" value="1"/>
</dbReference>
<feature type="transmembrane region" description="Helical" evidence="1">
    <location>
        <begin position="119"/>
        <end position="143"/>
    </location>
</feature>
<dbReference type="InterPro" id="IPR049458">
    <property type="entry name" value="EpsG-like"/>
</dbReference>
<comment type="caution">
    <text evidence="2">The sequence shown here is derived from an EMBL/GenBank/DDBJ whole genome shotgun (WGS) entry which is preliminary data.</text>
</comment>
<feature type="transmembrane region" description="Helical" evidence="1">
    <location>
        <begin position="301"/>
        <end position="317"/>
    </location>
</feature>
<evidence type="ECO:0000313" key="2">
    <source>
        <dbReference type="EMBL" id="MBE6270978.1"/>
    </source>
</evidence>
<evidence type="ECO:0000256" key="1">
    <source>
        <dbReference type="SAM" id="Phobius"/>
    </source>
</evidence>
<keyword evidence="1" id="KW-0472">Membrane</keyword>
<protein>
    <submittedName>
        <fullName evidence="2">EpsG family protein</fullName>
    </submittedName>
</protein>
<feature type="transmembrane region" description="Helical" evidence="1">
    <location>
        <begin position="275"/>
        <end position="294"/>
    </location>
</feature>
<proteinExistence type="predicted"/>
<feature type="transmembrane region" description="Helical" evidence="1">
    <location>
        <begin position="224"/>
        <end position="243"/>
    </location>
</feature>
<dbReference type="AlphaFoldDB" id="A0A9D5S7M8"/>
<feature type="transmembrane region" description="Helical" evidence="1">
    <location>
        <begin position="149"/>
        <end position="175"/>
    </location>
</feature>
<dbReference type="Proteomes" id="UP000806522">
    <property type="component" value="Unassembled WGS sequence"/>
</dbReference>